<keyword evidence="6" id="KW-1185">Reference proteome</keyword>
<dbReference type="SUPFAM" id="SSF55961">
    <property type="entry name" value="Bet v1-like"/>
    <property type="match status" value="1"/>
</dbReference>
<dbReference type="RefSeq" id="WP_123261519.1">
    <property type="nucleotide sequence ID" value="NZ_CP095185.1"/>
</dbReference>
<dbReference type="Pfam" id="PF08327">
    <property type="entry name" value="AHSA1"/>
    <property type="match status" value="1"/>
</dbReference>
<proteinExistence type="inferred from homology"/>
<feature type="domain" description="Activator of Hsp90 ATPase homologue 1/2-like C-terminal" evidence="2">
    <location>
        <begin position="23"/>
        <end position="151"/>
    </location>
</feature>
<protein>
    <submittedName>
        <fullName evidence="3">ATPase</fullName>
    </submittedName>
    <submittedName>
        <fullName evidence="4">Uncharacterized protein YndB with AHSA1/START domain</fullName>
    </submittedName>
</protein>
<dbReference type="InterPro" id="IPR013538">
    <property type="entry name" value="ASHA1/2-like_C"/>
</dbReference>
<reference evidence="3 5" key="1">
    <citation type="submission" date="2018-11" db="EMBL/GenBank/DDBJ databases">
        <title>Proposal to divide the Flavobacteriaceae and reorganize its genera based on Amino Acid Identity values calculated from whole genome sequences.</title>
        <authorList>
            <person name="Nicholson A.C."/>
            <person name="Gulvik C.A."/>
            <person name="Whitney A.M."/>
            <person name="Humrighouse B.W."/>
            <person name="Bell M."/>
            <person name="Holmes B."/>
            <person name="Steigerwalt A."/>
            <person name="Villarma A."/>
            <person name="Sheth M."/>
            <person name="Batra D."/>
            <person name="Pryor J."/>
            <person name="Bernardet J.-F."/>
            <person name="Hugo C."/>
            <person name="Kampfer P."/>
            <person name="Newman J."/>
            <person name="Mcquiston J.R."/>
        </authorList>
    </citation>
    <scope>NUCLEOTIDE SEQUENCE [LARGE SCALE GENOMIC DNA]</scope>
    <source>
        <strain evidence="3 5">DSM 15235</strain>
    </source>
</reference>
<dbReference type="Proteomes" id="UP000295709">
    <property type="component" value="Unassembled WGS sequence"/>
</dbReference>
<comment type="similarity">
    <text evidence="1">Belongs to the AHA1 family.</text>
</comment>
<gene>
    <name evidence="4" type="ORF">BCF50_1037</name>
    <name evidence="3" type="ORF">EGI05_02680</name>
</gene>
<dbReference type="EMBL" id="RJTX01000001">
    <property type="protein sequence ID" value="ROH99810.1"/>
    <property type="molecule type" value="Genomic_DNA"/>
</dbReference>
<evidence type="ECO:0000256" key="1">
    <source>
        <dbReference type="ARBA" id="ARBA00006817"/>
    </source>
</evidence>
<reference evidence="4 6" key="2">
    <citation type="submission" date="2019-03" db="EMBL/GenBank/DDBJ databases">
        <title>Genomic Encyclopedia of Archaeal and Bacterial Type Strains, Phase II (KMG-II): from individual species to whole genera.</title>
        <authorList>
            <person name="Goeker M."/>
        </authorList>
    </citation>
    <scope>NUCLEOTIDE SEQUENCE [LARGE SCALE GENOMIC DNA]</scope>
    <source>
        <strain evidence="4 6">DSM 15235</strain>
    </source>
</reference>
<dbReference type="AlphaFoldDB" id="A0A3N0W4W6"/>
<dbReference type="Gene3D" id="3.30.530.20">
    <property type="match status" value="1"/>
</dbReference>
<organism evidence="3 5">
    <name type="scientific">Chryseobacterium daecheongense</name>
    <dbReference type="NCBI Taxonomy" id="192389"/>
    <lineage>
        <taxon>Bacteria</taxon>
        <taxon>Pseudomonadati</taxon>
        <taxon>Bacteroidota</taxon>
        <taxon>Flavobacteriia</taxon>
        <taxon>Flavobacteriales</taxon>
        <taxon>Weeksellaceae</taxon>
        <taxon>Chryseobacterium group</taxon>
        <taxon>Chryseobacterium</taxon>
    </lineage>
</organism>
<evidence type="ECO:0000313" key="6">
    <source>
        <dbReference type="Proteomes" id="UP000295709"/>
    </source>
</evidence>
<accession>A0A3N0W4W6</accession>
<dbReference type="OrthoDB" id="118413at2"/>
<dbReference type="InterPro" id="IPR023393">
    <property type="entry name" value="START-like_dom_sf"/>
</dbReference>
<sequence length="155" mass="18253">MELKTKIHAEDGKQEIFITREFDLPLELLFRAYSEAELIEQWMGNKVLRLENKQHGGYEFQITNPQGDVVFKAHGAIHEFIPNQKIIRTFQMENTPFPAQLEYITFEKLTDETSKITIHTIYQSVDYRDQMLKLPFAQGINMAHNRLQEIVNQLK</sequence>
<comment type="caution">
    <text evidence="3">The sequence shown here is derived from an EMBL/GenBank/DDBJ whole genome shotgun (WGS) entry which is preliminary data.</text>
</comment>
<dbReference type="EMBL" id="SOQW01000001">
    <property type="protein sequence ID" value="TDX95260.1"/>
    <property type="molecule type" value="Genomic_DNA"/>
</dbReference>
<evidence type="ECO:0000313" key="5">
    <source>
        <dbReference type="Proteomes" id="UP000269375"/>
    </source>
</evidence>
<dbReference type="Proteomes" id="UP000269375">
    <property type="component" value="Unassembled WGS sequence"/>
</dbReference>
<evidence type="ECO:0000259" key="2">
    <source>
        <dbReference type="Pfam" id="PF08327"/>
    </source>
</evidence>
<evidence type="ECO:0000313" key="4">
    <source>
        <dbReference type="EMBL" id="TDX95260.1"/>
    </source>
</evidence>
<evidence type="ECO:0000313" key="3">
    <source>
        <dbReference type="EMBL" id="ROH99810.1"/>
    </source>
</evidence>
<name>A0A3N0W4W6_9FLAO</name>